<dbReference type="EMBL" id="JAANNP010000091">
    <property type="protein sequence ID" value="NHC16089.1"/>
    <property type="molecule type" value="Genomic_DNA"/>
</dbReference>
<feature type="domain" description="HTH-like" evidence="2">
    <location>
        <begin position="157"/>
        <end position="205"/>
    </location>
</feature>
<evidence type="ECO:0000313" key="4">
    <source>
        <dbReference type="Proteomes" id="UP000800981"/>
    </source>
</evidence>
<reference evidence="3 4" key="1">
    <citation type="submission" date="2020-03" db="EMBL/GenBank/DDBJ databases">
        <title>Two novel Motilibacter sp.</title>
        <authorList>
            <person name="Liu S."/>
        </authorList>
    </citation>
    <scope>NUCLEOTIDE SEQUENCE [LARGE SCALE GENOMIC DNA]</scope>
    <source>
        <strain evidence="3 4">E257</strain>
    </source>
</reference>
<dbReference type="Pfam" id="PF13276">
    <property type="entry name" value="HTH_21"/>
    <property type="match status" value="1"/>
</dbReference>
<evidence type="ECO:0000259" key="2">
    <source>
        <dbReference type="Pfam" id="PF13276"/>
    </source>
</evidence>
<dbReference type="Proteomes" id="UP000800981">
    <property type="component" value="Unassembled WGS sequence"/>
</dbReference>
<organism evidence="3 4">
    <name type="scientific">Motilibacter deserti</name>
    <dbReference type="NCBI Taxonomy" id="2714956"/>
    <lineage>
        <taxon>Bacteria</taxon>
        <taxon>Bacillati</taxon>
        <taxon>Actinomycetota</taxon>
        <taxon>Actinomycetes</taxon>
        <taxon>Motilibacterales</taxon>
        <taxon>Motilibacteraceae</taxon>
        <taxon>Motilibacter</taxon>
    </lineage>
</organism>
<dbReference type="RefSeq" id="WP_166284563.1">
    <property type="nucleotide sequence ID" value="NZ_JAANNP010000091.1"/>
</dbReference>
<feature type="region of interest" description="Disordered" evidence="1">
    <location>
        <begin position="194"/>
        <end position="228"/>
    </location>
</feature>
<keyword evidence="4" id="KW-1185">Reference proteome</keyword>
<dbReference type="SUPFAM" id="SSF48295">
    <property type="entry name" value="TrpR-like"/>
    <property type="match status" value="1"/>
</dbReference>
<sequence>MREKRKYRVFTPEQKAEIVLAGLRGDRSVRDVCREYEIVETLYYQWRDRLLEGGKNALATPREKPSPEAQELAELKKKVGQLERALGRKTYELEIAGELSRDWEETSASPGPAHSWPRATASAVVARVAKVSRQALYRRCGRRPTTAGPSVGRPGDEAIVQVAKANPVDGTRMVAALASRELGKPVNRKRVQRVMRAHGLLQRSRNGERRRGRGSSASPARTSCGTST</sequence>
<dbReference type="Gene3D" id="1.10.10.10">
    <property type="entry name" value="Winged helix-like DNA-binding domain superfamily/Winged helix DNA-binding domain"/>
    <property type="match status" value="1"/>
</dbReference>
<protein>
    <submittedName>
        <fullName evidence="3">Transposase</fullName>
    </submittedName>
</protein>
<comment type="caution">
    <text evidence="3">The sequence shown here is derived from an EMBL/GenBank/DDBJ whole genome shotgun (WGS) entry which is preliminary data.</text>
</comment>
<dbReference type="InterPro" id="IPR010921">
    <property type="entry name" value="Trp_repressor/repl_initiator"/>
</dbReference>
<proteinExistence type="predicted"/>
<evidence type="ECO:0000313" key="3">
    <source>
        <dbReference type="EMBL" id="NHC16089.1"/>
    </source>
</evidence>
<dbReference type="InterPro" id="IPR025948">
    <property type="entry name" value="HTH-like_dom"/>
</dbReference>
<feature type="compositionally biased region" description="Low complexity" evidence="1">
    <location>
        <begin position="214"/>
        <end position="228"/>
    </location>
</feature>
<dbReference type="InterPro" id="IPR002514">
    <property type="entry name" value="Transposase_8"/>
</dbReference>
<dbReference type="Pfam" id="PF01527">
    <property type="entry name" value="HTH_Tnp_1"/>
    <property type="match status" value="1"/>
</dbReference>
<evidence type="ECO:0000256" key="1">
    <source>
        <dbReference type="SAM" id="MobiDB-lite"/>
    </source>
</evidence>
<name>A0ABX0H214_9ACTN</name>
<gene>
    <name evidence="3" type="ORF">G9H71_20085</name>
</gene>
<accession>A0ABX0H214</accession>
<dbReference type="InterPro" id="IPR036388">
    <property type="entry name" value="WH-like_DNA-bd_sf"/>
</dbReference>